<accession>D5VU45</accession>
<gene>
    <name evidence="2" type="ordered locus">Metin_1450</name>
</gene>
<dbReference type="Gene3D" id="3.60.15.10">
    <property type="entry name" value="Ribonuclease Z/Hydroxyacylglutathione hydrolase-like"/>
    <property type="match status" value="1"/>
</dbReference>
<dbReference type="PANTHER" id="PTHR43717">
    <property type="entry name" value="ANAEROBIC NITRIC OXIDE REDUCTASE FLAVORUBREDOXIN"/>
    <property type="match status" value="1"/>
</dbReference>
<reference evidence="2" key="1">
    <citation type="submission" date="2010-04" db="EMBL/GenBank/DDBJ databases">
        <title>Complete sequence of Methanocaldococcus infernus ME.</title>
        <authorList>
            <consortium name="US DOE Joint Genome Institute"/>
            <person name="Lucas S."/>
            <person name="Copeland A."/>
            <person name="Lapidus A."/>
            <person name="Cheng J.-F."/>
            <person name="Bruce D."/>
            <person name="Goodwin L."/>
            <person name="Pitluck S."/>
            <person name="Munk A.C."/>
            <person name="Detter J.C."/>
            <person name="Han C."/>
            <person name="Tapia R."/>
            <person name="Land M."/>
            <person name="Hauser L."/>
            <person name="Kyrpides N."/>
            <person name="Mikhailova N."/>
            <person name="Sieprawska-Lupa M."/>
            <person name="Whitman W.B."/>
            <person name="Woyke T."/>
        </authorList>
    </citation>
    <scope>NUCLEOTIDE SEQUENCE [LARGE SCALE GENOMIC DNA]</scope>
    <source>
        <strain evidence="2">ME</strain>
    </source>
</reference>
<dbReference type="GeneID" id="9132491"/>
<dbReference type="OrthoDB" id="6433at2157"/>
<dbReference type="PROSITE" id="PS50902">
    <property type="entry name" value="FLAVODOXIN_LIKE"/>
    <property type="match status" value="1"/>
</dbReference>
<dbReference type="Proteomes" id="UP000002061">
    <property type="component" value="Chromosome"/>
</dbReference>
<evidence type="ECO:0000259" key="1">
    <source>
        <dbReference type="PROSITE" id="PS50902"/>
    </source>
</evidence>
<dbReference type="Pfam" id="PF00258">
    <property type="entry name" value="Flavodoxin_1"/>
    <property type="match status" value="1"/>
</dbReference>
<dbReference type="PANTHER" id="PTHR43717:SF1">
    <property type="entry name" value="ANAEROBIC NITRIC OXIDE REDUCTASE FLAVORUBREDOXIN"/>
    <property type="match status" value="1"/>
</dbReference>
<dbReference type="STRING" id="573063.Metin_1450"/>
<dbReference type="HOGENOM" id="CLU_017490_0_0_2"/>
<dbReference type="eggNOG" id="arCOG00509">
    <property type="taxonomic scope" value="Archaea"/>
</dbReference>
<organism evidence="2 3">
    <name type="scientific">Methanocaldococcus infernus (strain DSM 11812 / JCM 15783 / ME)</name>
    <dbReference type="NCBI Taxonomy" id="573063"/>
    <lineage>
        <taxon>Archaea</taxon>
        <taxon>Methanobacteriati</taxon>
        <taxon>Methanobacteriota</taxon>
        <taxon>Methanomada group</taxon>
        <taxon>Methanococci</taxon>
        <taxon>Methanococcales</taxon>
        <taxon>Methanocaldococcaceae</taxon>
        <taxon>Methanocaldococcus</taxon>
    </lineage>
</organism>
<dbReference type="InterPro" id="IPR036866">
    <property type="entry name" value="RibonucZ/Hydroxyglut_hydro"/>
</dbReference>
<dbReference type="InterPro" id="IPR029039">
    <property type="entry name" value="Flavoprotein-like_sf"/>
</dbReference>
<dbReference type="Gene3D" id="3.40.50.360">
    <property type="match status" value="1"/>
</dbReference>
<proteinExistence type="predicted"/>
<dbReference type="EMBL" id="CP002009">
    <property type="protein sequence ID" value="ADG14098.1"/>
    <property type="molecule type" value="Genomic_DNA"/>
</dbReference>
<dbReference type="RefSeq" id="WP_013100843.1">
    <property type="nucleotide sequence ID" value="NC_014122.1"/>
</dbReference>
<dbReference type="GO" id="GO:0010181">
    <property type="term" value="F:FMN binding"/>
    <property type="evidence" value="ECO:0007669"/>
    <property type="project" value="InterPro"/>
</dbReference>
<feature type="domain" description="Flavodoxin-like" evidence="1">
    <location>
        <begin position="215"/>
        <end position="353"/>
    </location>
</feature>
<keyword evidence="3" id="KW-1185">Reference proteome</keyword>
<sequence>MVSLERKKEICWEVNRYKALGITKSCLNNSYIIKDKEKIIFDPIAVKDEKADYIVITNFLELEHIKLSKENKYIVTKFGKEVIENFGEYDYLVIGYGDEFNIGETNLKFYCTDFYITSYWLEKDILLSGELFSQYEVIGSSDTKEDFRKLMEELKEHYANILLPHREDILKLLEDFKNLEIKKILPSHGVCWEKYIENVFFEYKFWSLGNYRERAVIVFISLYQATELIAKALKEGLEEEVEVRVHRLNFSKVTEVMRDLLDAKYLLVGSPTINNDIHPKVKFFLDYMKKLNPSSNKIAVPFGSYGFESAHYRLIDLLSELEFKVVYDDILFTKFIPDKSRLEKIKEFAKKLLTLDP</sequence>
<dbReference type="KEGG" id="mif:Metin_1450"/>
<evidence type="ECO:0000313" key="3">
    <source>
        <dbReference type="Proteomes" id="UP000002061"/>
    </source>
</evidence>
<name>D5VU45_METIM</name>
<dbReference type="SUPFAM" id="SSF56281">
    <property type="entry name" value="Metallo-hydrolase/oxidoreductase"/>
    <property type="match status" value="1"/>
</dbReference>
<dbReference type="SUPFAM" id="SSF52218">
    <property type="entry name" value="Flavoproteins"/>
    <property type="match status" value="1"/>
</dbReference>
<dbReference type="AlphaFoldDB" id="D5VU45"/>
<evidence type="ECO:0000313" key="2">
    <source>
        <dbReference type="EMBL" id="ADG14098.1"/>
    </source>
</evidence>
<protein>
    <submittedName>
        <fullName evidence="2">Flavodoxin/nitric oxide synthase</fullName>
    </submittedName>
</protein>
<dbReference type="InterPro" id="IPR008254">
    <property type="entry name" value="Flavodoxin/NO_synth"/>
</dbReference>